<dbReference type="EMBL" id="JBHRYA010000012">
    <property type="protein sequence ID" value="MFC3717467.1"/>
    <property type="molecule type" value="Genomic_DNA"/>
</dbReference>
<keyword evidence="4" id="KW-1185">Reference proteome</keyword>
<protein>
    <submittedName>
        <fullName evidence="3">XVIPCD domain-containing protein</fullName>
    </submittedName>
</protein>
<dbReference type="Proteomes" id="UP001595705">
    <property type="component" value="Unassembled WGS sequence"/>
</dbReference>
<feature type="compositionally biased region" description="Basic and acidic residues" evidence="1">
    <location>
        <begin position="214"/>
        <end position="235"/>
    </location>
</feature>
<accession>A0ABV7XPX1</accession>
<feature type="domain" description="X-Tfes XVIPCD" evidence="2">
    <location>
        <begin position="423"/>
        <end position="525"/>
    </location>
</feature>
<dbReference type="InterPro" id="IPR046519">
    <property type="entry name" value="X-Tfes_XVIPCD"/>
</dbReference>
<name>A0ABV7XPX1_9GAMM</name>
<comment type="caution">
    <text evidence="3">The sequence shown here is derived from an EMBL/GenBank/DDBJ whole genome shotgun (WGS) entry which is preliminary data.</text>
</comment>
<reference evidence="4" key="1">
    <citation type="journal article" date="2019" name="Int. J. Syst. Evol. Microbiol.">
        <title>The Global Catalogue of Microorganisms (GCM) 10K type strain sequencing project: providing services to taxonomists for standard genome sequencing and annotation.</title>
        <authorList>
            <consortium name="The Broad Institute Genomics Platform"/>
            <consortium name="The Broad Institute Genome Sequencing Center for Infectious Disease"/>
            <person name="Wu L."/>
            <person name="Ma J."/>
        </authorList>
    </citation>
    <scope>NUCLEOTIDE SEQUENCE [LARGE SCALE GENOMIC DNA]</scope>
    <source>
        <strain evidence="4">KCTC 42441</strain>
    </source>
</reference>
<evidence type="ECO:0000259" key="2">
    <source>
        <dbReference type="Pfam" id="PF20410"/>
    </source>
</evidence>
<organism evidence="3 4">
    <name type="scientific">Luteimonas soli</name>
    <dbReference type="NCBI Taxonomy" id="1648966"/>
    <lineage>
        <taxon>Bacteria</taxon>
        <taxon>Pseudomonadati</taxon>
        <taxon>Pseudomonadota</taxon>
        <taxon>Gammaproteobacteria</taxon>
        <taxon>Lysobacterales</taxon>
        <taxon>Lysobacteraceae</taxon>
        <taxon>Luteimonas</taxon>
    </lineage>
</organism>
<dbReference type="Pfam" id="PF20410">
    <property type="entry name" value="X-Tfes_XVIPCD"/>
    <property type="match status" value="1"/>
</dbReference>
<feature type="region of interest" description="Disordered" evidence="1">
    <location>
        <begin position="394"/>
        <end position="429"/>
    </location>
</feature>
<evidence type="ECO:0000256" key="1">
    <source>
        <dbReference type="SAM" id="MobiDB-lite"/>
    </source>
</evidence>
<sequence>MNREAEFDIRASADQVVELLQQQRTLDAIEQLERYREGQPRIIQEALDRYVATDARAMLDALARDPRAVDAAPEPVLERLQRASRAPRFPGQWVQGEGSEPDTIPEIDALTQAQRFDVYASIVAIRGNDAARDALDGHERVILGLRQENTTLAGNDRDKPFAALVDLPGTPERDESRAGTGVYDDRIVVLWKEADGTRRVFAARRGNTEPTAQYDHHAGSDGRRVHSSGGRDTRQHAPSSGYEHIVKLRKIEGEDVDRDGLRDLGRLSEGTVEMQRAMHPRPGGRGALDVALRPTAEAVRQGEGRVQRDTNADGWFTQADVDGIQALNDSFKIHRGSRANTDSAGCQTIHPDEYNDFINAVTGNPAQTRWQYVLTSTTPGMWRNVEDRVNGMPEVEAPTRNRPGPAAPGRNQDARPHPRGPADPGHPDHALLLDIRERVHGLPGLDCGNGKRAENLCRALLPVAKASGLRRVDHVVLGVGGGRAGAGENIFLVQGALNDPAHLRTFAKTEAAMATPTPASDQRLEDVNRQLADAAVQAQVAIAQQPPHGLSPMRV</sequence>
<gene>
    <name evidence="3" type="ORF">ACFONC_15045</name>
</gene>
<evidence type="ECO:0000313" key="4">
    <source>
        <dbReference type="Proteomes" id="UP001595705"/>
    </source>
</evidence>
<evidence type="ECO:0000313" key="3">
    <source>
        <dbReference type="EMBL" id="MFC3717467.1"/>
    </source>
</evidence>
<dbReference type="RefSeq" id="WP_386745440.1">
    <property type="nucleotide sequence ID" value="NZ_JBHRYA010000012.1"/>
</dbReference>
<feature type="region of interest" description="Disordered" evidence="1">
    <location>
        <begin position="207"/>
        <end position="240"/>
    </location>
</feature>
<proteinExistence type="predicted"/>